<name>A0A523TCI9_UNCAE</name>
<organism evidence="1 2">
    <name type="scientific">Aerophobetes bacterium</name>
    <dbReference type="NCBI Taxonomy" id="2030807"/>
    <lineage>
        <taxon>Bacteria</taxon>
        <taxon>Candidatus Aerophobota</taxon>
    </lineage>
</organism>
<sequence>MLMGYIYIDSYYEIKDCQNQLVLISRKSAALNEEVFRIVDYKEEWDFLHHKVSLTSELKGKQIWWTPKLQALSELIPENIWINRLSVQKSTKAPRKVSSPGAKASEAEARPIMTLILEGFALPGDNRGLRSIENFAHQLKENPTFSKVIEEITLTAATRTEREKLSVMSFRLSCELGAEGSL</sequence>
<proteinExistence type="predicted"/>
<gene>
    <name evidence="1" type="ORF">E3J68_03470</name>
</gene>
<evidence type="ECO:0000313" key="1">
    <source>
        <dbReference type="EMBL" id="TET28047.1"/>
    </source>
</evidence>
<dbReference type="Proteomes" id="UP000316517">
    <property type="component" value="Unassembled WGS sequence"/>
</dbReference>
<protein>
    <submittedName>
        <fullName evidence="1">Uncharacterized protein</fullName>
    </submittedName>
</protein>
<dbReference type="Pfam" id="PF05137">
    <property type="entry name" value="PilN"/>
    <property type="match status" value="1"/>
</dbReference>
<accession>A0A523TCI9</accession>
<evidence type="ECO:0000313" key="2">
    <source>
        <dbReference type="Proteomes" id="UP000316517"/>
    </source>
</evidence>
<dbReference type="AlphaFoldDB" id="A0A523TCI9"/>
<dbReference type="InterPro" id="IPR007813">
    <property type="entry name" value="PilN"/>
</dbReference>
<reference evidence="1 2" key="1">
    <citation type="submission" date="2019-03" db="EMBL/GenBank/DDBJ databases">
        <title>Metabolic potential of uncultured bacteria and archaea associated with petroleum seepage in deep-sea sediments.</title>
        <authorList>
            <person name="Dong X."/>
            <person name="Hubert C."/>
        </authorList>
    </citation>
    <scope>NUCLEOTIDE SEQUENCE [LARGE SCALE GENOMIC DNA]</scope>
    <source>
        <strain evidence="1">E44_bin3</strain>
    </source>
</reference>
<dbReference type="EMBL" id="SOJT01000152">
    <property type="protein sequence ID" value="TET28047.1"/>
    <property type="molecule type" value="Genomic_DNA"/>
</dbReference>
<comment type="caution">
    <text evidence="1">The sequence shown here is derived from an EMBL/GenBank/DDBJ whole genome shotgun (WGS) entry which is preliminary data.</text>
</comment>